<dbReference type="EMBL" id="CP006986">
    <property type="protein sequence ID" value="AIC29464.1"/>
    <property type="molecule type" value="Genomic_DNA"/>
</dbReference>
<evidence type="ECO:0000313" key="1">
    <source>
        <dbReference type="EMBL" id="AIC29464.1"/>
    </source>
</evidence>
<organism evidence="1 2">
    <name type="scientific">Rhizobium etli bv. mimosae str. IE4771</name>
    <dbReference type="NCBI Taxonomy" id="1432050"/>
    <lineage>
        <taxon>Bacteria</taxon>
        <taxon>Pseudomonadati</taxon>
        <taxon>Pseudomonadota</taxon>
        <taxon>Alphaproteobacteria</taxon>
        <taxon>Hyphomicrobiales</taxon>
        <taxon>Rhizobiaceae</taxon>
        <taxon>Rhizobium/Agrobacterium group</taxon>
        <taxon>Rhizobium</taxon>
    </lineage>
</organism>
<dbReference type="Proteomes" id="UP000027180">
    <property type="component" value="Chromosome"/>
</dbReference>
<reference evidence="1 2" key="1">
    <citation type="submission" date="2013-12" db="EMBL/GenBank/DDBJ databases">
        <title>Complete genome sequence of Rhizobium etli bv. mimosae IE4771.</title>
        <authorList>
            <person name="Bustos P."/>
            <person name="Santamaria R.I."/>
            <person name="Lozano L."/>
            <person name="Ormeno-Orrillo E."/>
            <person name="Rogel M.A."/>
            <person name="Romero D."/>
            <person name="Cevallos M.A."/>
            <person name="Martinez-Romero E."/>
            <person name="Gonzalez V."/>
        </authorList>
    </citation>
    <scope>NUCLEOTIDE SEQUENCE [LARGE SCALE GENOMIC DNA]</scope>
    <source>
        <strain evidence="1 2">IE4771</strain>
    </source>
</reference>
<gene>
    <name evidence="1" type="ORF">IE4771_CH04419</name>
</gene>
<dbReference type="AlphaFoldDB" id="A0A060I6R6"/>
<sequence>MMAVKKKFESDRIDWKRWTRPVADCLKFCSERMMKVRPVSGRFDVFNESSARAA</sequence>
<proteinExistence type="predicted"/>
<name>A0A060I6R6_RHIET</name>
<accession>A0A060I6R6</accession>
<evidence type="ECO:0000313" key="2">
    <source>
        <dbReference type="Proteomes" id="UP000027180"/>
    </source>
</evidence>
<protein>
    <submittedName>
        <fullName evidence="1">Uncharacterized protein</fullName>
    </submittedName>
</protein>
<dbReference type="HOGENOM" id="CLU_3047252_0_0_5"/>
<dbReference type="KEGG" id="rei:IE4771_CH04419"/>